<evidence type="ECO:0000313" key="3">
    <source>
        <dbReference type="Proteomes" id="UP000483379"/>
    </source>
</evidence>
<dbReference type="InterPro" id="IPR016181">
    <property type="entry name" value="Acyl_CoA_acyltransferase"/>
</dbReference>
<protein>
    <submittedName>
        <fullName evidence="2">GNAT family N-acetyltransferase</fullName>
    </submittedName>
</protein>
<dbReference type="InterPro" id="IPR000182">
    <property type="entry name" value="GNAT_dom"/>
</dbReference>
<gene>
    <name evidence="2" type="ORF">G3446_15725</name>
</gene>
<dbReference type="SUPFAM" id="SSF55729">
    <property type="entry name" value="Acyl-CoA N-acyltransferases (Nat)"/>
    <property type="match status" value="1"/>
</dbReference>
<dbReference type="RefSeq" id="WP_164453782.1">
    <property type="nucleotide sequence ID" value="NZ_JAAIJQ010000047.1"/>
</dbReference>
<keyword evidence="2" id="KW-0808">Transferase</keyword>
<dbReference type="GO" id="GO:0016747">
    <property type="term" value="F:acyltransferase activity, transferring groups other than amino-acyl groups"/>
    <property type="evidence" value="ECO:0007669"/>
    <property type="project" value="InterPro"/>
</dbReference>
<evidence type="ECO:0000313" key="2">
    <source>
        <dbReference type="EMBL" id="NEV63318.1"/>
    </source>
</evidence>
<sequence>MTDTCIRRLTGRAMTPFLEDLARLRIAVFREWPYLYDGDMDYEKTYLETYSRSPDSLFVLAFGGDRVIGASTGVPMVDETDDFKRPFEKQGYDPQRIFYFGESVLLPEYRGCGLGVRFFAERETFARALDRFDWTCFCAVERPANHPRRPPEYVPLDSFWRRRGYEKHPELTTTYTWKDLDEADQSPKPMTFWLKALATADAKT</sequence>
<feature type="domain" description="N-acetyltransferase" evidence="1">
    <location>
        <begin position="9"/>
        <end position="195"/>
    </location>
</feature>
<dbReference type="EMBL" id="JAAIJQ010000047">
    <property type="protein sequence ID" value="NEV63318.1"/>
    <property type="molecule type" value="Genomic_DNA"/>
</dbReference>
<dbReference type="Proteomes" id="UP000483379">
    <property type="component" value="Unassembled WGS sequence"/>
</dbReference>
<organism evidence="2 3">
    <name type="scientific">Thiorhodococcus minor</name>
    <dbReference type="NCBI Taxonomy" id="57489"/>
    <lineage>
        <taxon>Bacteria</taxon>
        <taxon>Pseudomonadati</taxon>
        <taxon>Pseudomonadota</taxon>
        <taxon>Gammaproteobacteria</taxon>
        <taxon>Chromatiales</taxon>
        <taxon>Chromatiaceae</taxon>
        <taxon>Thiorhodococcus</taxon>
    </lineage>
</organism>
<dbReference type="AlphaFoldDB" id="A0A6M0K0K5"/>
<dbReference type="Gene3D" id="3.40.630.30">
    <property type="match status" value="1"/>
</dbReference>
<evidence type="ECO:0000259" key="1">
    <source>
        <dbReference type="PROSITE" id="PS51186"/>
    </source>
</evidence>
<keyword evidence="3" id="KW-1185">Reference proteome</keyword>
<dbReference type="PROSITE" id="PS51186">
    <property type="entry name" value="GNAT"/>
    <property type="match status" value="1"/>
</dbReference>
<accession>A0A6M0K0K5</accession>
<reference evidence="2 3" key="1">
    <citation type="submission" date="2020-02" db="EMBL/GenBank/DDBJ databases">
        <title>Genome sequences of Thiorhodococcus mannitoliphagus and Thiorhodococcus minor, purple sulfur photosynthetic bacteria in the gammaproteobacterial family, Chromatiaceae.</title>
        <authorList>
            <person name="Aviles F.A."/>
            <person name="Meyer T.E."/>
            <person name="Kyndt J.A."/>
        </authorList>
    </citation>
    <scope>NUCLEOTIDE SEQUENCE [LARGE SCALE GENOMIC DNA]</scope>
    <source>
        <strain evidence="2 3">DSM 11518</strain>
    </source>
</reference>
<proteinExistence type="predicted"/>
<name>A0A6M0K0K5_9GAMM</name>
<comment type="caution">
    <text evidence="2">The sequence shown here is derived from an EMBL/GenBank/DDBJ whole genome shotgun (WGS) entry which is preliminary data.</text>
</comment>